<evidence type="ECO:0000259" key="1">
    <source>
        <dbReference type="PROSITE" id="PS50994"/>
    </source>
</evidence>
<dbReference type="PROSITE" id="PS50994">
    <property type="entry name" value="INTEGRASE"/>
    <property type="match status" value="1"/>
</dbReference>
<dbReference type="InterPro" id="IPR001584">
    <property type="entry name" value="Integrase_cat-core"/>
</dbReference>
<dbReference type="SUPFAM" id="SSF53098">
    <property type="entry name" value="Ribonuclease H-like"/>
    <property type="match status" value="1"/>
</dbReference>
<dbReference type="PANTHER" id="PTHR47331:SF2">
    <property type="match status" value="1"/>
</dbReference>
<organism evidence="2">
    <name type="scientific">Ooceraea biroi</name>
    <name type="common">Clonal raider ant</name>
    <name type="synonym">Cerapachys biroi</name>
    <dbReference type="NCBI Taxonomy" id="2015173"/>
    <lineage>
        <taxon>Eukaryota</taxon>
        <taxon>Metazoa</taxon>
        <taxon>Ecdysozoa</taxon>
        <taxon>Arthropoda</taxon>
        <taxon>Hexapoda</taxon>
        <taxon>Insecta</taxon>
        <taxon>Pterygota</taxon>
        <taxon>Neoptera</taxon>
        <taxon>Endopterygota</taxon>
        <taxon>Hymenoptera</taxon>
        <taxon>Apocrita</taxon>
        <taxon>Aculeata</taxon>
        <taxon>Formicoidea</taxon>
        <taxon>Formicidae</taxon>
        <taxon>Dorylinae</taxon>
        <taxon>Ooceraea</taxon>
    </lineage>
</organism>
<protein>
    <recommendedName>
        <fullName evidence="1">Integrase catalytic domain-containing protein</fullName>
    </recommendedName>
</protein>
<dbReference type="OrthoDB" id="7552331at2759"/>
<dbReference type="GO" id="GO:0003676">
    <property type="term" value="F:nucleic acid binding"/>
    <property type="evidence" value="ECO:0007669"/>
    <property type="project" value="InterPro"/>
</dbReference>
<proteinExistence type="predicted"/>
<dbReference type="PANTHER" id="PTHR47331">
    <property type="entry name" value="PHD-TYPE DOMAIN-CONTAINING PROTEIN"/>
    <property type="match status" value="1"/>
</dbReference>
<evidence type="ECO:0000313" key="2">
    <source>
        <dbReference type="EMBL" id="RLU15160.1"/>
    </source>
</evidence>
<dbReference type="InterPro" id="IPR036397">
    <property type="entry name" value="RNaseH_sf"/>
</dbReference>
<dbReference type="InterPro" id="IPR012337">
    <property type="entry name" value="RNaseH-like_sf"/>
</dbReference>
<name>A0A3L8D434_OOCBI</name>
<reference evidence="2" key="1">
    <citation type="journal article" date="2018" name="Genome Res.">
        <title>The genomic architecture and molecular evolution of ant odorant receptors.</title>
        <authorList>
            <person name="McKenzie S.K."/>
            <person name="Kronauer D.J.C."/>
        </authorList>
    </citation>
    <scope>NUCLEOTIDE SEQUENCE [LARGE SCALE GENOMIC DNA]</scope>
    <source>
        <strain evidence="2">Clonal line C1</strain>
    </source>
</reference>
<dbReference type="AlphaFoldDB" id="A0A3L8D434"/>
<dbReference type="EMBL" id="QOIP01000013">
    <property type="protein sequence ID" value="RLU15160.1"/>
    <property type="molecule type" value="Genomic_DNA"/>
</dbReference>
<reference evidence="2" key="2">
    <citation type="submission" date="2018-07" db="EMBL/GenBank/DDBJ databases">
        <authorList>
            <person name="Mckenzie S.K."/>
            <person name="Kronauer D.J.C."/>
        </authorList>
    </citation>
    <scope>NUCLEOTIDE SEQUENCE</scope>
    <source>
        <strain evidence="2">Clonal line C1</strain>
    </source>
</reference>
<dbReference type="GO" id="GO:0015074">
    <property type="term" value="P:DNA integration"/>
    <property type="evidence" value="ECO:0007669"/>
    <property type="project" value="InterPro"/>
</dbReference>
<comment type="caution">
    <text evidence="2">The sequence shown here is derived from an EMBL/GenBank/DDBJ whole genome shotgun (WGS) entry which is preliminary data.</text>
</comment>
<feature type="domain" description="Integrase catalytic" evidence="1">
    <location>
        <begin position="237"/>
        <end position="414"/>
    </location>
</feature>
<accession>A0A3L8D434</accession>
<dbReference type="Gene3D" id="3.30.420.10">
    <property type="entry name" value="Ribonuclease H-like superfamily/Ribonuclease H"/>
    <property type="match status" value="1"/>
</dbReference>
<dbReference type="Proteomes" id="UP000279307">
    <property type="component" value="Chromosome 13"/>
</dbReference>
<gene>
    <name evidence="2" type="ORF">DMN91_012154</name>
</gene>
<sequence>MTKDATWQHVPSEDNPADLLFRGSSVETLRSSSLWWNGPSWIRQPEVRPSYSKEPEAELPELKTISVILMAVNTRDIIRKYSSYNKLCRILAYCHRFIHNCRNKKKVGPLETAGILKAENTVLRWTQIEAFSQELSCLQRKCELPRKSPLRSLHPFLDENNLIRVGGRLKNAELSWEQKHQILLPAKHFVTRLMRKDHLRLKHCPPEQLLYTVRQQFWPISGRREAHKVVKECVQCFRFNPTAFDTLMGDLPRERVRESRRHGRIHVSKGYVAVFVCFCTKAVHLEMVTELTTQAFLAALQRFTARRGICNRLYSDNGSNFIGASREIKDLQDFLKKKSSTIASSLAEQHMDWSFIPPRASHFGGLWEAAVKVMKKHLYTEIRSKVLTFEEYSTLLSNIEAILNSRPLTPVTRS</sequence>